<sequence>MPGLDEIIHQSMRLRIMTSLNVLKKEEWIEFVRLKSLVEASDGNLGAHLDTLARANYVEIDKQFVGKKPQTRIRATTQGRNAFKHHVTALRNLLDM</sequence>
<feature type="domain" description="Winged helix DNA-binding" evidence="1">
    <location>
        <begin position="13"/>
        <end position="94"/>
    </location>
</feature>
<dbReference type="PANTHER" id="PTHR37318">
    <property type="entry name" value="BSL7504 PROTEIN"/>
    <property type="match status" value="1"/>
</dbReference>
<dbReference type="Pfam" id="PF13601">
    <property type="entry name" value="HTH_34"/>
    <property type="match status" value="1"/>
</dbReference>
<keyword evidence="3" id="KW-1185">Reference proteome</keyword>
<evidence type="ECO:0000313" key="3">
    <source>
        <dbReference type="Proteomes" id="UP000237839"/>
    </source>
</evidence>
<dbReference type="EMBL" id="PUGF01000001">
    <property type="protein sequence ID" value="PRC95016.1"/>
    <property type="molecule type" value="Genomic_DNA"/>
</dbReference>
<gene>
    <name evidence="2" type="ORF">S2091_0211</name>
</gene>
<dbReference type="Proteomes" id="UP000237839">
    <property type="component" value="Unassembled WGS sequence"/>
</dbReference>
<reference evidence="2 3" key="1">
    <citation type="submission" date="2018-02" db="EMBL/GenBank/DDBJ databases">
        <title>Solimicrobium silvestre gen. nov., sp. nov., isolated from alpine forest soil.</title>
        <authorList>
            <person name="Margesin R."/>
            <person name="Albuquerque L."/>
            <person name="Zhang D.-C."/>
            <person name="Froufe H.J.C."/>
            <person name="Severino R."/>
            <person name="Roxo I."/>
            <person name="Egas C."/>
            <person name="Da Costa M.S."/>
        </authorList>
    </citation>
    <scope>NUCLEOTIDE SEQUENCE [LARGE SCALE GENOMIC DNA]</scope>
    <source>
        <strain evidence="2 3">S20-91</strain>
    </source>
</reference>
<organism evidence="2 3">
    <name type="scientific">Solimicrobium silvestre</name>
    <dbReference type="NCBI Taxonomy" id="2099400"/>
    <lineage>
        <taxon>Bacteria</taxon>
        <taxon>Pseudomonadati</taxon>
        <taxon>Pseudomonadota</taxon>
        <taxon>Betaproteobacteria</taxon>
        <taxon>Burkholderiales</taxon>
        <taxon>Oxalobacteraceae</taxon>
        <taxon>Solimicrobium</taxon>
    </lineage>
</organism>
<dbReference type="InterPro" id="IPR036390">
    <property type="entry name" value="WH_DNA-bd_sf"/>
</dbReference>
<dbReference type="Gene3D" id="1.10.10.10">
    <property type="entry name" value="Winged helix-like DNA-binding domain superfamily/Winged helix DNA-binding domain"/>
    <property type="match status" value="1"/>
</dbReference>
<dbReference type="SUPFAM" id="SSF46785">
    <property type="entry name" value="Winged helix' DNA-binding domain"/>
    <property type="match status" value="1"/>
</dbReference>
<evidence type="ECO:0000259" key="1">
    <source>
        <dbReference type="Pfam" id="PF13601"/>
    </source>
</evidence>
<dbReference type="RefSeq" id="WP_105529924.1">
    <property type="nucleotide sequence ID" value="NZ_PUGF01000001.1"/>
</dbReference>
<proteinExistence type="predicted"/>
<dbReference type="InterPro" id="IPR027395">
    <property type="entry name" value="WH_DNA-bd_dom"/>
</dbReference>
<comment type="caution">
    <text evidence="2">The sequence shown here is derived from an EMBL/GenBank/DDBJ whole genome shotgun (WGS) entry which is preliminary data.</text>
</comment>
<dbReference type="GO" id="GO:0003677">
    <property type="term" value="F:DNA binding"/>
    <property type="evidence" value="ECO:0007669"/>
    <property type="project" value="UniProtKB-KW"/>
</dbReference>
<protein>
    <submittedName>
        <fullName evidence="2">Winged helix DNA-binding domain</fullName>
    </submittedName>
</protein>
<name>A0A2S9H571_9BURK</name>
<dbReference type="PANTHER" id="PTHR37318:SF1">
    <property type="entry name" value="BSL7504 PROTEIN"/>
    <property type="match status" value="1"/>
</dbReference>
<dbReference type="AlphaFoldDB" id="A0A2S9H571"/>
<keyword evidence="2" id="KW-0238">DNA-binding</keyword>
<evidence type="ECO:0000313" key="2">
    <source>
        <dbReference type="EMBL" id="PRC95016.1"/>
    </source>
</evidence>
<accession>A0A2S9H571</accession>
<dbReference type="InterPro" id="IPR036388">
    <property type="entry name" value="WH-like_DNA-bd_sf"/>
</dbReference>
<dbReference type="OrthoDB" id="5521380at2"/>